<dbReference type="PROSITE" id="PS50866">
    <property type="entry name" value="GOLD"/>
    <property type="match status" value="1"/>
</dbReference>
<feature type="signal peptide" evidence="10">
    <location>
        <begin position="1"/>
        <end position="24"/>
    </location>
</feature>
<evidence type="ECO:0000256" key="3">
    <source>
        <dbReference type="ARBA" id="ARBA00022692"/>
    </source>
</evidence>
<comment type="subcellular location">
    <subcellularLocation>
        <location evidence="7">Endomembrane system</location>
        <topology evidence="7">Single-pass membrane protein</topology>
    </subcellularLocation>
    <subcellularLocation>
        <location evidence="1 8">Membrane</location>
        <topology evidence="1 8">Single-pass type I membrane protein</topology>
    </subcellularLocation>
</comment>
<dbReference type="Proteomes" id="UP000094112">
    <property type="component" value="Unassembled WGS sequence"/>
</dbReference>
<keyword evidence="6 9" id="KW-0472">Membrane</keyword>
<dbReference type="PANTHER" id="PTHR22811">
    <property type="entry name" value="TRANSMEMBRANE EMP24 DOMAIN-CONTAINING PROTEIN"/>
    <property type="match status" value="1"/>
</dbReference>
<dbReference type="GeneID" id="30199645"/>
<evidence type="ECO:0000256" key="6">
    <source>
        <dbReference type="ARBA" id="ARBA00023136"/>
    </source>
</evidence>
<sequence length="209" mass="24098">MLKYSQLLWSSLLVVLCCLSFVKADQKVSINIPSFAKECIYNNLDNDDHALIINYQVLQGGNFELDFEITSPKGETIIKQTNEKYADFLLKTFGLGEYTFCFSNPYNTLKKVEFSIEYENKENKERLSNDKDSIVSEHSLSEIDRNVVKIAKIMDYLRAREWRNMSTVQSTESRMVYLSIGIIVLMVAISFGQATIVQFLFEGRTKTYV</sequence>
<dbReference type="EMBL" id="KV454214">
    <property type="protein sequence ID" value="ODQ56996.1"/>
    <property type="molecule type" value="Genomic_DNA"/>
</dbReference>
<gene>
    <name evidence="12" type="ORF">WICANDRAFT_36132</name>
</gene>
<comment type="similarity">
    <text evidence="2 8">Belongs to the EMP24/GP25L family.</text>
</comment>
<feature type="transmembrane region" description="Helical" evidence="9">
    <location>
        <begin position="175"/>
        <end position="201"/>
    </location>
</feature>
<evidence type="ECO:0000256" key="8">
    <source>
        <dbReference type="RuleBase" id="RU003827"/>
    </source>
</evidence>
<keyword evidence="4 10" id="KW-0732">Signal</keyword>
<dbReference type="SUPFAM" id="SSF101576">
    <property type="entry name" value="Supernatant protein factor (SPF), C-terminal domain"/>
    <property type="match status" value="1"/>
</dbReference>
<evidence type="ECO:0000256" key="7">
    <source>
        <dbReference type="ARBA" id="ARBA00037847"/>
    </source>
</evidence>
<dbReference type="GO" id="GO:0012505">
    <property type="term" value="C:endomembrane system"/>
    <property type="evidence" value="ECO:0007669"/>
    <property type="project" value="UniProtKB-SubCell"/>
</dbReference>
<dbReference type="GO" id="GO:0006888">
    <property type="term" value="P:endoplasmic reticulum to Golgi vesicle-mediated transport"/>
    <property type="evidence" value="ECO:0007669"/>
    <property type="project" value="UniProtKB-ARBA"/>
</dbReference>
<dbReference type="GO" id="GO:0005737">
    <property type="term" value="C:cytoplasm"/>
    <property type="evidence" value="ECO:0007669"/>
    <property type="project" value="GOC"/>
</dbReference>
<evidence type="ECO:0000259" key="11">
    <source>
        <dbReference type="PROSITE" id="PS50866"/>
    </source>
</evidence>
<dbReference type="OrthoDB" id="1929172at2759"/>
<name>A0A1E3NV39_WICAA</name>
<dbReference type="RefSeq" id="XP_019036203.1">
    <property type="nucleotide sequence ID" value="XM_019182399.1"/>
</dbReference>
<evidence type="ECO:0000313" key="13">
    <source>
        <dbReference type="Proteomes" id="UP000094112"/>
    </source>
</evidence>
<evidence type="ECO:0000256" key="5">
    <source>
        <dbReference type="ARBA" id="ARBA00022989"/>
    </source>
</evidence>
<evidence type="ECO:0000256" key="9">
    <source>
        <dbReference type="SAM" id="Phobius"/>
    </source>
</evidence>
<dbReference type="STRING" id="683960.A0A1E3NV39"/>
<protein>
    <recommendedName>
        <fullName evidence="11">GOLD domain-containing protein</fullName>
    </recommendedName>
</protein>
<feature type="chain" id="PRO_5009133530" description="GOLD domain-containing protein" evidence="10">
    <location>
        <begin position="25"/>
        <end position="209"/>
    </location>
</feature>
<organism evidence="12 13">
    <name type="scientific">Wickerhamomyces anomalus (strain ATCC 58044 / CBS 1984 / NCYC 433 / NRRL Y-366-8)</name>
    <name type="common">Yeast</name>
    <name type="synonym">Hansenula anomala</name>
    <dbReference type="NCBI Taxonomy" id="683960"/>
    <lineage>
        <taxon>Eukaryota</taxon>
        <taxon>Fungi</taxon>
        <taxon>Dikarya</taxon>
        <taxon>Ascomycota</taxon>
        <taxon>Saccharomycotina</taxon>
        <taxon>Saccharomycetes</taxon>
        <taxon>Phaffomycetales</taxon>
        <taxon>Wickerhamomycetaceae</taxon>
        <taxon>Wickerhamomyces</taxon>
    </lineage>
</organism>
<keyword evidence="3 8" id="KW-0812">Transmembrane</keyword>
<dbReference type="SMART" id="SM01190">
    <property type="entry name" value="EMP24_GP25L"/>
    <property type="match status" value="1"/>
</dbReference>
<evidence type="ECO:0000256" key="4">
    <source>
        <dbReference type="ARBA" id="ARBA00022729"/>
    </source>
</evidence>
<reference evidence="12 13" key="1">
    <citation type="journal article" date="2016" name="Proc. Natl. Acad. Sci. U.S.A.">
        <title>Comparative genomics of biotechnologically important yeasts.</title>
        <authorList>
            <person name="Riley R."/>
            <person name="Haridas S."/>
            <person name="Wolfe K.H."/>
            <person name="Lopes M.R."/>
            <person name="Hittinger C.T."/>
            <person name="Goeker M."/>
            <person name="Salamov A.A."/>
            <person name="Wisecaver J.H."/>
            <person name="Long T.M."/>
            <person name="Calvey C.H."/>
            <person name="Aerts A.L."/>
            <person name="Barry K.W."/>
            <person name="Choi C."/>
            <person name="Clum A."/>
            <person name="Coughlan A.Y."/>
            <person name="Deshpande S."/>
            <person name="Douglass A.P."/>
            <person name="Hanson S.J."/>
            <person name="Klenk H.-P."/>
            <person name="LaButti K.M."/>
            <person name="Lapidus A."/>
            <person name="Lindquist E.A."/>
            <person name="Lipzen A.M."/>
            <person name="Meier-Kolthoff J.P."/>
            <person name="Ohm R.A."/>
            <person name="Otillar R.P."/>
            <person name="Pangilinan J.L."/>
            <person name="Peng Y."/>
            <person name="Rokas A."/>
            <person name="Rosa C.A."/>
            <person name="Scheuner C."/>
            <person name="Sibirny A.A."/>
            <person name="Slot J.C."/>
            <person name="Stielow J.B."/>
            <person name="Sun H."/>
            <person name="Kurtzman C.P."/>
            <person name="Blackwell M."/>
            <person name="Grigoriev I.V."/>
            <person name="Jeffries T.W."/>
        </authorList>
    </citation>
    <scope>NUCLEOTIDE SEQUENCE [LARGE SCALE GENOMIC DNA]</scope>
    <source>
        <strain evidence="13">ATCC 58044 / CBS 1984 / NCYC 433 / NRRL Y-366-8</strain>
    </source>
</reference>
<dbReference type="AlphaFoldDB" id="A0A1E3NV39"/>
<evidence type="ECO:0000256" key="2">
    <source>
        <dbReference type="ARBA" id="ARBA00007104"/>
    </source>
</evidence>
<evidence type="ECO:0000313" key="12">
    <source>
        <dbReference type="EMBL" id="ODQ56996.1"/>
    </source>
</evidence>
<feature type="domain" description="GOLD" evidence="11">
    <location>
        <begin position="37"/>
        <end position="118"/>
    </location>
</feature>
<evidence type="ECO:0000256" key="1">
    <source>
        <dbReference type="ARBA" id="ARBA00004479"/>
    </source>
</evidence>
<evidence type="ECO:0000256" key="10">
    <source>
        <dbReference type="SAM" id="SignalP"/>
    </source>
</evidence>
<keyword evidence="13" id="KW-1185">Reference proteome</keyword>
<keyword evidence="5 9" id="KW-1133">Transmembrane helix</keyword>
<dbReference type="Pfam" id="PF01105">
    <property type="entry name" value="EMP24_GP25L"/>
    <property type="match status" value="1"/>
</dbReference>
<dbReference type="GO" id="GO:0016020">
    <property type="term" value="C:membrane"/>
    <property type="evidence" value="ECO:0007669"/>
    <property type="project" value="UniProtKB-SubCell"/>
</dbReference>
<dbReference type="InterPro" id="IPR036598">
    <property type="entry name" value="GOLD_dom_sf"/>
</dbReference>
<dbReference type="InterPro" id="IPR015720">
    <property type="entry name" value="Emp24-like"/>
</dbReference>
<proteinExistence type="inferred from homology"/>
<dbReference type="InterPro" id="IPR009038">
    <property type="entry name" value="GOLD_dom"/>
</dbReference>
<accession>A0A1E3NV39</accession>